<dbReference type="EMBL" id="CABVHK010000004">
    <property type="protein sequence ID" value="VVM67054.1"/>
    <property type="molecule type" value="Genomic_DNA"/>
</dbReference>
<evidence type="ECO:0000313" key="2">
    <source>
        <dbReference type="Proteomes" id="UP000326953"/>
    </source>
</evidence>
<evidence type="ECO:0000313" key="1">
    <source>
        <dbReference type="EMBL" id="VVM67054.1"/>
    </source>
</evidence>
<dbReference type="Proteomes" id="UP000326953">
    <property type="component" value="Unassembled WGS sequence"/>
</dbReference>
<organism evidence="1 2">
    <name type="scientific">Pseudomonas fluorescens</name>
    <dbReference type="NCBI Taxonomy" id="294"/>
    <lineage>
        <taxon>Bacteria</taxon>
        <taxon>Pseudomonadati</taxon>
        <taxon>Pseudomonadota</taxon>
        <taxon>Gammaproteobacteria</taxon>
        <taxon>Pseudomonadales</taxon>
        <taxon>Pseudomonadaceae</taxon>
        <taxon>Pseudomonas</taxon>
    </lineage>
</organism>
<accession>A0A5E6RDM6</accession>
<proteinExistence type="predicted"/>
<sequence length="49" mass="5403">MPYALPLSRLGQHLLYESGGCKYANPFAIGVDLLGFGLLRSTITEWDSM</sequence>
<gene>
    <name evidence="1" type="ORF">PS662_01605</name>
</gene>
<dbReference type="AlphaFoldDB" id="A0A5E6RDM6"/>
<reference evidence="1 2" key="1">
    <citation type="submission" date="2019-09" db="EMBL/GenBank/DDBJ databases">
        <authorList>
            <person name="Chandra G."/>
            <person name="Truman W A."/>
        </authorList>
    </citation>
    <scope>NUCLEOTIDE SEQUENCE [LARGE SCALE GENOMIC DNA]</scope>
    <source>
        <strain evidence="1">PS662</strain>
    </source>
</reference>
<protein>
    <submittedName>
        <fullName evidence="1">Uncharacterized protein</fullName>
    </submittedName>
</protein>
<name>A0A5E6RDM6_PSEFL</name>